<evidence type="ECO:0000256" key="5">
    <source>
        <dbReference type="ARBA" id="ARBA00023242"/>
    </source>
</evidence>
<dbReference type="AlphaFoldDB" id="A0A8D0T747"/>
<reference evidence="11" key="1">
    <citation type="submission" date="2025-08" db="UniProtKB">
        <authorList>
            <consortium name="Ensembl"/>
        </authorList>
    </citation>
    <scope>IDENTIFICATION</scope>
</reference>
<feature type="compositionally biased region" description="Low complexity" evidence="8">
    <location>
        <begin position="140"/>
        <end position="172"/>
    </location>
</feature>
<dbReference type="GO" id="GO:0005654">
    <property type="term" value="C:nucleoplasm"/>
    <property type="evidence" value="ECO:0007669"/>
    <property type="project" value="UniProtKB-ARBA"/>
</dbReference>
<keyword evidence="5" id="KW-0539">Nucleus</keyword>
<comment type="similarity">
    <text evidence="2">Belongs to the ARS2 family.</text>
</comment>
<evidence type="ECO:0000256" key="2">
    <source>
        <dbReference type="ARBA" id="ARBA00005407"/>
    </source>
</evidence>
<dbReference type="SUPFAM" id="SSF54928">
    <property type="entry name" value="RNA-binding domain, RBD"/>
    <property type="match status" value="1"/>
</dbReference>
<dbReference type="Ensembl" id="ENSSSCT00025095235.1">
    <property type="protein sequence ID" value="ENSSSCP00025041814.1"/>
    <property type="gene ID" value="ENSSSCG00025068462.1"/>
</dbReference>
<evidence type="ECO:0000256" key="7">
    <source>
        <dbReference type="ARBA" id="ARBA00046030"/>
    </source>
</evidence>
<dbReference type="InterPro" id="IPR035979">
    <property type="entry name" value="RBD_domain_sf"/>
</dbReference>
<feature type="compositionally biased region" description="Acidic residues" evidence="8">
    <location>
        <begin position="587"/>
        <end position="604"/>
    </location>
</feature>
<organism evidence="11 12">
    <name type="scientific">Sus scrofa</name>
    <name type="common">Pig</name>
    <dbReference type="NCBI Taxonomy" id="9823"/>
    <lineage>
        <taxon>Eukaryota</taxon>
        <taxon>Metazoa</taxon>
        <taxon>Chordata</taxon>
        <taxon>Craniata</taxon>
        <taxon>Vertebrata</taxon>
        <taxon>Euteleostomi</taxon>
        <taxon>Mammalia</taxon>
        <taxon>Eutheria</taxon>
        <taxon>Laurasiatheria</taxon>
        <taxon>Artiodactyla</taxon>
        <taxon>Suina</taxon>
        <taxon>Suidae</taxon>
        <taxon>Sus</taxon>
    </lineage>
</organism>
<feature type="region of interest" description="Disordered" evidence="8">
    <location>
        <begin position="140"/>
        <end position="307"/>
    </location>
</feature>
<dbReference type="Proteomes" id="UP000694727">
    <property type="component" value="Unplaced"/>
</dbReference>
<dbReference type="GO" id="GO:0031053">
    <property type="term" value="P:primary miRNA processing"/>
    <property type="evidence" value="ECO:0007669"/>
    <property type="project" value="UniProtKB-ARBA"/>
</dbReference>
<comment type="function">
    <text evidence="7">Acts as a mediator between the cap-binding complex (CBC) and the primary microRNAs (miRNAs) processing machinery during cell proliferation. Contributes to the stability and delivery of capped primary miRNA transcripts to the primary miRNA processing complex containing DGCR8 and DROSHA, thereby playing a role in RNA-mediated gene silencing (RNAi) by miRNAs. Binds capped RNAs (m7GpppG-capped RNA); however interaction is probably mediated via its interaction with NCBP1/CBP80 component of the CBC complex. Involved in cell cycle progression at S phase. Does not directly confer arsenite resistance but rather modulates arsenic sensitivity. Independently of its activity on miRNAs, necessary and sufficient to promote neural stem cell self-renewal. Does so by directly binding SOX2 promoter and positively regulating its transcription.</text>
</comment>
<dbReference type="Pfam" id="PF12066">
    <property type="entry name" value="SERRATE_Ars2_N"/>
    <property type="match status" value="1"/>
</dbReference>
<feature type="region of interest" description="Disordered" evidence="8">
    <location>
        <begin position="488"/>
        <end position="631"/>
    </location>
</feature>
<dbReference type="InterPro" id="IPR007042">
    <property type="entry name" value="SERRATE/Ars2_C"/>
</dbReference>
<feature type="region of interest" description="Disordered" evidence="8">
    <location>
        <begin position="1"/>
        <end position="113"/>
    </location>
</feature>
<feature type="compositionally biased region" description="Basic and acidic residues" evidence="8">
    <location>
        <begin position="225"/>
        <end position="290"/>
    </location>
</feature>
<evidence type="ECO:0000256" key="1">
    <source>
        <dbReference type="ARBA" id="ARBA00004123"/>
    </source>
</evidence>
<dbReference type="InterPro" id="IPR039727">
    <property type="entry name" value="SE/Ars2"/>
</dbReference>
<feature type="compositionally biased region" description="Basic and acidic residues" evidence="8">
    <location>
        <begin position="514"/>
        <end position="564"/>
    </location>
</feature>
<evidence type="ECO:0000256" key="4">
    <source>
        <dbReference type="ARBA" id="ARBA00023158"/>
    </source>
</evidence>
<evidence type="ECO:0000313" key="11">
    <source>
        <dbReference type="Ensembl" id="ENSSSCP00025041814.1"/>
    </source>
</evidence>
<feature type="compositionally biased region" description="Polar residues" evidence="8">
    <location>
        <begin position="58"/>
        <end position="76"/>
    </location>
</feature>
<evidence type="ECO:0000259" key="9">
    <source>
        <dbReference type="Pfam" id="PF04959"/>
    </source>
</evidence>
<feature type="domain" description="SERRATE/Ars2 N-terminal" evidence="10">
    <location>
        <begin position="370"/>
        <end position="479"/>
    </location>
</feature>
<evidence type="ECO:0000256" key="3">
    <source>
        <dbReference type="ARBA" id="ARBA00017364"/>
    </source>
</evidence>
<feature type="domain" description="SERRATE/Ars2 C-terminal" evidence="9">
    <location>
        <begin position="863"/>
        <end position="1068"/>
    </location>
</feature>
<dbReference type="FunFam" id="3.30.70.330:FF:000593">
    <property type="entry name" value="Serrate RNA effector molecule homolog"/>
    <property type="match status" value="1"/>
</dbReference>
<evidence type="ECO:0000256" key="8">
    <source>
        <dbReference type="SAM" id="MobiDB-lite"/>
    </source>
</evidence>
<dbReference type="PANTHER" id="PTHR13165:SF0">
    <property type="entry name" value="SERRATE RNA EFFECTOR MOLECULE HOMOLOG"/>
    <property type="match status" value="1"/>
</dbReference>
<comment type="subcellular location">
    <subcellularLocation>
        <location evidence="1">Nucleus</location>
    </subcellularLocation>
</comment>
<feature type="region of interest" description="Disordered" evidence="8">
    <location>
        <begin position="792"/>
        <end position="815"/>
    </location>
</feature>
<dbReference type="Pfam" id="PF04959">
    <property type="entry name" value="ARS2"/>
    <property type="match status" value="1"/>
</dbReference>
<evidence type="ECO:0000256" key="6">
    <source>
        <dbReference type="ARBA" id="ARBA00033161"/>
    </source>
</evidence>
<protein>
    <recommendedName>
        <fullName evidence="3">Serrate RNA effector molecule homolog</fullName>
    </recommendedName>
    <alternativeName>
        <fullName evidence="6">Arsenite-resistance protein 2</fullName>
    </alternativeName>
</protein>
<evidence type="ECO:0000313" key="12">
    <source>
        <dbReference type="Proteomes" id="UP000694727"/>
    </source>
</evidence>
<dbReference type="PANTHER" id="PTHR13165">
    <property type="entry name" value="ARSENITE-RESISTANCE PROTEIN 2"/>
    <property type="match status" value="1"/>
</dbReference>
<evidence type="ECO:0000259" key="10">
    <source>
        <dbReference type="Pfam" id="PF12066"/>
    </source>
</evidence>
<dbReference type="InterPro" id="IPR021933">
    <property type="entry name" value="SERRATE/Ars2_N"/>
</dbReference>
<feature type="compositionally biased region" description="Basic and acidic residues" evidence="8">
    <location>
        <begin position="605"/>
        <end position="631"/>
    </location>
</feature>
<dbReference type="GO" id="GO:0003676">
    <property type="term" value="F:nucleic acid binding"/>
    <property type="evidence" value="ECO:0007669"/>
    <property type="project" value="InterPro"/>
</dbReference>
<sequence>MVAGSAERPHSPNPCPVQGKGGWKPLPMTSGGSQIKAAGRGTSGWMRTDSDTPGEARPSTSARGNSPSSPEASTAHQRPHLIQRGSHSFSPVPFSSRKAREASGSPPLPIGPRCSPPLPLWFGSVLSPRGPVCISRCHSAGDAGAARAARADRPSLVVPLSSRLLGPVTESPASPPHPNPSPSRARGKGRVQVARKICRPERETNGRCRSQVLSDRAMGDSDDEYDRRRRDKFRRERSDYDRSRERDERRRGDDWNDREWDRGRERRSRGEYRDYDRNRRERFSPPRHELSPPQKRMRRDWDEHSSDPYHSGYEMPYAGGGGGPTYGPPQPWGHPDVHIMQHHVLPIQARLGSIAEIDLGVPPPVMKTFKEFLLSLDDSVDETEAVKRYNDYKLDFRRQQMQDFFLAHKDEEWFRSKYHPDEVGKRRQEARGALQNRLRVFLSLMESGWFDNLLLDIDKADAIVKMLDAAVIKMEGGTENDLRILEQEEEEEQAGKPGEPSKKEEGRAGQGLGDGERKANDKDDKKEDGKQAENDSSSDDKTKKSEGDGDKEEKKEDAEKETKKSSKKRNRKHSGDDSFDEGSVSESESESESGQAEEEKEEAEDAVKEKEKPKEEEREKPKDAPGLECKPRPLHKTCSLFMRNIAPNISRAEIISLCKRYPGFMRVALSEPQPERRFFRRGWVTFDRSVNIKEICWNLQNIRLRECELSPGVNRDLTRRVRNINGITQHKQIVRNDIKLAAKLIHTLDDRTQLWASEPGTPPLPTSLPSQNPILKNITDYLIEEVSAEEEELLGSSGGAPPEEPPKEGNPAEINVERDEKLIKVLDKLLLYLRIVHSLDYYNTCEYPNEDEMPNRCGIIHVRGPMPPNRISHGEVLEWQKTFEEKLTPLLSVRESLSEEEAQKMGRKDPEQEVEKFVTSNTQELGKDKWLCPLSGKKFKGPEFVRKHIFNKHAEKIEEVKKEVAFFNNFLTDAKRPALPEIKPAQPPGPAQILPPGLTPGLPYPHQTPQGLMPYGQPRPPILGYGAGAVRPAVPTGGPPYPHAPYGAGRGNYDAFRGQGGYPGKPRNRMVRGDPRAIVEYRDLDAPDDVDFF</sequence>
<keyword evidence="4" id="KW-0943">RNA-mediated gene silencing</keyword>
<name>A0A8D0T747_PIG</name>
<accession>A0A8D0T747</accession>
<feature type="region of interest" description="Disordered" evidence="8">
    <location>
        <begin position="1052"/>
        <end position="1071"/>
    </location>
</feature>
<proteinExistence type="inferred from homology"/>